<feature type="compositionally biased region" description="Basic and acidic residues" evidence="2">
    <location>
        <begin position="649"/>
        <end position="660"/>
    </location>
</feature>
<feature type="compositionally biased region" description="Basic residues" evidence="2">
    <location>
        <begin position="684"/>
        <end position="694"/>
    </location>
</feature>
<feature type="compositionally biased region" description="Low complexity" evidence="2">
    <location>
        <begin position="352"/>
        <end position="367"/>
    </location>
</feature>
<evidence type="ECO:0000256" key="2">
    <source>
        <dbReference type="SAM" id="MobiDB-lite"/>
    </source>
</evidence>
<feature type="region of interest" description="Disordered" evidence="2">
    <location>
        <begin position="352"/>
        <end position="383"/>
    </location>
</feature>
<dbReference type="RefSeq" id="XP_062631931.1">
    <property type="nucleotide sequence ID" value="XM_062775947.1"/>
</dbReference>
<evidence type="ECO:0000313" key="3">
    <source>
        <dbReference type="EMBL" id="WOO85905.1"/>
    </source>
</evidence>
<feature type="coiled-coil region" evidence="1">
    <location>
        <begin position="180"/>
        <end position="270"/>
    </location>
</feature>
<feature type="compositionally biased region" description="Low complexity" evidence="2">
    <location>
        <begin position="623"/>
        <end position="644"/>
    </location>
</feature>
<dbReference type="Proteomes" id="UP000827549">
    <property type="component" value="Chromosome 7"/>
</dbReference>
<evidence type="ECO:0000313" key="4">
    <source>
        <dbReference type="Proteomes" id="UP000827549"/>
    </source>
</evidence>
<feature type="compositionally biased region" description="Polar residues" evidence="2">
    <location>
        <begin position="368"/>
        <end position="383"/>
    </location>
</feature>
<organism evidence="3 4">
    <name type="scientific">Vanrija pseudolonga</name>
    <dbReference type="NCBI Taxonomy" id="143232"/>
    <lineage>
        <taxon>Eukaryota</taxon>
        <taxon>Fungi</taxon>
        <taxon>Dikarya</taxon>
        <taxon>Basidiomycota</taxon>
        <taxon>Agaricomycotina</taxon>
        <taxon>Tremellomycetes</taxon>
        <taxon>Trichosporonales</taxon>
        <taxon>Trichosporonaceae</taxon>
        <taxon>Vanrija</taxon>
    </lineage>
</organism>
<proteinExistence type="predicted"/>
<feature type="compositionally biased region" description="Basic and acidic residues" evidence="2">
    <location>
        <begin position="564"/>
        <end position="576"/>
    </location>
</feature>
<dbReference type="GeneID" id="87812553"/>
<feature type="region of interest" description="Disordered" evidence="2">
    <location>
        <begin position="277"/>
        <end position="310"/>
    </location>
</feature>
<name>A0AAF1BQ21_9TREE</name>
<protein>
    <submittedName>
        <fullName evidence="3">Uncharacterized protein</fullName>
    </submittedName>
</protein>
<gene>
    <name evidence="3" type="ORF">LOC62_07G009391</name>
</gene>
<feature type="region of interest" description="Disordered" evidence="2">
    <location>
        <begin position="1"/>
        <end position="22"/>
    </location>
</feature>
<evidence type="ECO:0000256" key="1">
    <source>
        <dbReference type="SAM" id="Coils"/>
    </source>
</evidence>
<feature type="compositionally biased region" description="Polar residues" evidence="2">
    <location>
        <begin position="592"/>
        <end position="602"/>
    </location>
</feature>
<dbReference type="EMBL" id="CP086720">
    <property type="protein sequence ID" value="WOO85905.1"/>
    <property type="molecule type" value="Genomic_DNA"/>
</dbReference>
<dbReference type="AlphaFoldDB" id="A0AAF1BQ21"/>
<feature type="compositionally biased region" description="Low complexity" evidence="2">
    <location>
        <begin position="724"/>
        <end position="735"/>
    </location>
</feature>
<keyword evidence="1" id="KW-0175">Coiled coil</keyword>
<accession>A0AAF1BQ21</accession>
<sequence length="773" mass="84833">METRDDNNKRPTPKIVANNGGVDGDDLHARLFDLLTAADEEKRFASQPPVLGSPFRTPVLALRGLSRPQSIYPSDSISMIRSRSRTGGTDVDPGEGEVGAAAAAYAAYEETTARDSEGVTVGPDIELAATSQPSVSGWAPARAIVPQNMQRHRERLDRLNDETVHNIIGELRRETESAELADAGARLERSESKLRDAKLRLVREQLLRTTAEQATASHADEARNVKAELATAVRALRKARDEGKRNDDERRRATRAFEEARDRLVKYHEELKVRDARAAGKEEGRTEAWKEAERWLGGSSSAPPAPQAPPALVWAVEPGQKSAPVYGLVQQVPMAPAGSFQQVPLAQPAFQPVPQQPAFQGPQPTQPSVAQEFQAQIQHTPSAQQWLPSQINQQSFQPSVPLTYAQPQPYPAPNQQYMPPTAAYTPVPRPIQTARNTPLPHYPPTRPSSERFPPPPGLPPGVSLPPDVPPPAIRLSTPPDTLPPIIAPIPELPVGAAQAYLDDLEHNRRRNELLAPPRTRTPHRRSVSASAAQFTETWPTEPRPPTHTRSSSQPENSRPTTRLADPDLHPHLHRETSSNLDSRYPLFVPSAPGSTHSRTRGSSDPPPQRNSQLNPAFYPLPPSSVGSGVSRAKSARSATRSRMAGAIRDNTELDQLHKIEETDEPAFDPRQPLPGAYPASSRHGGGRPRSRVRPHPSMPSPLRSEVGVGSRPRLSTVHEDEYVQRQTQRAQQQQQHTDTESSPRLASEAPTILVQPPVGDSRKPSFWTRLLAL</sequence>
<keyword evidence="4" id="KW-1185">Reference proteome</keyword>
<feature type="region of interest" description="Disordered" evidence="2">
    <location>
        <begin position="512"/>
        <end position="764"/>
    </location>
</feature>
<reference evidence="3" key="1">
    <citation type="submission" date="2023-10" db="EMBL/GenBank/DDBJ databases">
        <authorList>
            <person name="Noh H."/>
        </authorList>
    </citation>
    <scope>NUCLEOTIDE SEQUENCE</scope>
    <source>
        <strain evidence="3">DUCC4014</strain>
    </source>
</reference>
<feature type="compositionally biased region" description="Basic and acidic residues" evidence="2">
    <location>
        <begin position="277"/>
        <end position="294"/>
    </location>
</feature>
<feature type="compositionally biased region" description="Pro residues" evidence="2">
    <location>
        <begin position="440"/>
        <end position="472"/>
    </location>
</feature>
<feature type="region of interest" description="Disordered" evidence="2">
    <location>
        <begin position="431"/>
        <end position="479"/>
    </location>
</feature>